<organism evidence="1 2">
    <name type="scientific">[Candida] jaroonii</name>
    <dbReference type="NCBI Taxonomy" id="467808"/>
    <lineage>
        <taxon>Eukaryota</taxon>
        <taxon>Fungi</taxon>
        <taxon>Dikarya</taxon>
        <taxon>Ascomycota</taxon>
        <taxon>Saccharomycotina</taxon>
        <taxon>Pichiomycetes</taxon>
        <taxon>Debaryomycetaceae</taxon>
        <taxon>Yamadazyma</taxon>
    </lineage>
</organism>
<gene>
    <name evidence="1" type="ORF">CLIB1444_02S12706</name>
</gene>
<proteinExistence type="predicted"/>
<accession>A0ACA9Y4D8</accession>
<comment type="caution">
    <text evidence="1">The sequence shown here is derived from an EMBL/GenBank/DDBJ whole genome shotgun (WGS) entry which is preliminary data.</text>
</comment>
<dbReference type="EMBL" id="CALSDN010000002">
    <property type="protein sequence ID" value="CAH6719618.1"/>
    <property type="molecule type" value="Genomic_DNA"/>
</dbReference>
<sequence length="372" mass="43946">MSEVRRCRRCKRKRMDDEPPEVKQYKTCAKCRIIERQKKKSRKPLAEETVLYGMKQFQQQNQNTSFLKDDLDYDSYSKYDSYGNQKYQYSYQYDNNTPTYPSTQTTATTNSITNIPQTYNLNYQMVAQKILPLQSSNLPNDLPVNCDICDKKLDPNDELTITYKLCIDCYSNPFKLFNVFEDFNEFLSKINDNKSQKILNYIFIKEIDKNFIDNLNGFVNDYKFKENILDNLCKIYIEPIISSVDYKFVPISSNLNERSSERKTIKAFYKCSEEINDKLNCHSNLFLDYNLTTNILKIKFNHNNHNYFQALSEKFVKYLKSLIEELSIGEFNEDSGKKVWDNLNNEEFKDTISELKKEEFVSNFGSFNTVAV</sequence>
<evidence type="ECO:0000313" key="1">
    <source>
        <dbReference type="EMBL" id="CAH6719618.1"/>
    </source>
</evidence>
<keyword evidence="2" id="KW-1185">Reference proteome</keyword>
<dbReference type="Proteomes" id="UP001152531">
    <property type="component" value="Unassembled WGS sequence"/>
</dbReference>
<reference evidence="1" key="1">
    <citation type="submission" date="2022-06" db="EMBL/GenBank/DDBJ databases">
        <authorList>
            <person name="Legras J.-L."/>
            <person name="Devillers H."/>
            <person name="Grondin C."/>
        </authorList>
    </citation>
    <scope>NUCLEOTIDE SEQUENCE</scope>
    <source>
        <strain evidence="1">CLIB 1444</strain>
    </source>
</reference>
<evidence type="ECO:0000313" key="2">
    <source>
        <dbReference type="Proteomes" id="UP001152531"/>
    </source>
</evidence>
<protein>
    <submittedName>
        <fullName evidence="1">Uncharacterized protein</fullName>
    </submittedName>
</protein>
<name>A0ACA9Y4D8_9ASCO</name>